<evidence type="ECO:0000256" key="1">
    <source>
        <dbReference type="ARBA" id="ARBA00022723"/>
    </source>
</evidence>
<dbReference type="PANTHER" id="PTHR43808:SF32">
    <property type="entry name" value="ARGE_DAPE-RELATED DEACYLASE"/>
    <property type="match status" value="1"/>
</dbReference>
<feature type="domain" description="Peptidase M20 dimerisation" evidence="3">
    <location>
        <begin position="202"/>
        <end position="312"/>
    </location>
</feature>
<keyword evidence="2 4" id="KW-0378">Hydrolase</keyword>
<evidence type="ECO:0000256" key="2">
    <source>
        <dbReference type="ARBA" id="ARBA00022801"/>
    </source>
</evidence>
<dbReference type="Pfam" id="PF01546">
    <property type="entry name" value="Peptidase_M20"/>
    <property type="match status" value="1"/>
</dbReference>
<proteinExistence type="predicted"/>
<dbReference type="Pfam" id="PF07687">
    <property type="entry name" value="M20_dimer"/>
    <property type="match status" value="1"/>
</dbReference>
<dbReference type="Gene3D" id="3.30.70.360">
    <property type="match status" value="1"/>
</dbReference>
<keyword evidence="5" id="KW-1185">Reference proteome</keyword>
<dbReference type="AlphaFoldDB" id="A0A6H3F9B8"/>
<evidence type="ECO:0000313" key="5">
    <source>
        <dbReference type="Proteomes" id="UP000292919"/>
    </source>
</evidence>
<accession>A0A6H3F9B8</accession>
<reference evidence="4 5" key="1">
    <citation type="submission" date="2018-12" db="EMBL/GenBank/DDBJ databases">
        <title>First genome draft of Desulfovibrio legallis sp. nov.</title>
        <authorList>
            <person name="Ben Dhia O."/>
            <person name="Najjari A."/>
            <person name="Ferjani R."/>
            <person name="Fhoula I."/>
            <person name="Fardeau M.-L."/>
            <person name="Boudabbous A."/>
            <person name="Ouzari H.I."/>
        </authorList>
    </citation>
    <scope>NUCLEOTIDE SEQUENCE [LARGE SCALE GENOMIC DNA]</scope>
    <source>
        <strain evidence="4 5">H1T</strain>
    </source>
</reference>
<dbReference type="GO" id="GO:0016787">
    <property type="term" value="F:hydrolase activity"/>
    <property type="evidence" value="ECO:0007669"/>
    <property type="project" value="UniProtKB-KW"/>
</dbReference>
<comment type="caution">
    <text evidence="4">The sequence shown here is derived from an EMBL/GenBank/DDBJ whole genome shotgun (WGS) entry which is preliminary data.</text>
</comment>
<keyword evidence="1" id="KW-0479">Metal-binding</keyword>
<dbReference type="RefSeq" id="WP_118229556.1">
    <property type="nucleotide sequence ID" value="NZ_JAQDZC010000013.1"/>
</dbReference>
<dbReference type="InterPro" id="IPR036264">
    <property type="entry name" value="Bact_exopeptidase_dim_dom"/>
</dbReference>
<protein>
    <submittedName>
        <fullName evidence="4">M20 family metallo-hydrolase</fullName>
    </submittedName>
</protein>
<dbReference type="InterPro" id="IPR050072">
    <property type="entry name" value="Peptidase_M20A"/>
</dbReference>
<name>A0A6H3F9B8_9BACT</name>
<dbReference type="NCBIfam" id="NF010589">
    <property type="entry name" value="PRK13983.1"/>
    <property type="match status" value="1"/>
</dbReference>
<dbReference type="Gene3D" id="3.40.630.10">
    <property type="entry name" value="Zn peptidases"/>
    <property type="match status" value="1"/>
</dbReference>
<evidence type="ECO:0000259" key="3">
    <source>
        <dbReference type="Pfam" id="PF07687"/>
    </source>
</evidence>
<organism evidence="4 5">
    <name type="scientific">Desulfovibrio legallii</name>
    <dbReference type="NCBI Taxonomy" id="571438"/>
    <lineage>
        <taxon>Bacteria</taxon>
        <taxon>Pseudomonadati</taxon>
        <taxon>Thermodesulfobacteriota</taxon>
        <taxon>Desulfovibrionia</taxon>
        <taxon>Desulfovibrionales</taxon>
        <taxon>Desulfovibrionaceae</taxon>
        <taxon>Desulfovibrio</taxon>
    </lineage>
</organism>
<dbReference type="SUPFAM" id="SSF55031">
    <property type="entry name" value="Bacterial exopeptidase dimerisation domain"/>
    <property type="match status" value="1"/>
</dbReference>
<gene>
    <name evidence="4" type="ORF">EB812_10795</name>
</gene>
<sequence>MLKNLDMLLRGLAGRENRVAELQSVLTACQALGPDNGGPGELEKIRCITDWLKACSVTDLTRLDAPDPRVPEGLRPNLVARMPGKGRRTLWLFGHTDVVPPGDLTAWSGDPWQVRREGDWLYGRGVEDNQQAIVSMLLLAEELAAHGLTPELNLGMVFMADEETGNTYGLRRILTAAPELFSPDDLYIVPDAGSPVGDAIEVAEKGQLWLRVRTTGAQCHASAPQQGRNAFLAGADMVLAAHNGLRAAFADANPLFIPPFSTFVPSKHEPNVPNINTVPGSDVFYLDCRLLPQVDPEAVLARLQATAAEVGARHRVRIEVETVQWQPATAAPVVSPVVTALRAAVARIYGVEARPVGIGGGTVAALLRERGLPAVVWSCIANTCHQPNERSSITATLKDAQVFAHILMNAAHV</sequence>
<evidence type="ECO:0000313" key="4">
    <source>
        <dbReference type="EMBL" id="TBH78396.1"/>
    </source>
</evidence>
<dbReference type="Proteomes" id="UP000292919">
    <property type="component" value="Unassembled WGS sequence"/>
</dbReference>
<dbReference type="InterPro" id="IPR002933">
    <property type="entry name" value="Peptidase_M20"/>
</dbReference>
<dbReference type="GO" id="GO:0046872">
    <property type="term" value="F:metal ion binding"/>
    <property type="evidence" value="ECO:0007669"/>
    <property type="project" value="UniProtKB-KW"/>
</dbReference>
<dbReference type="EMBL" id="SIXC01000016">
    <property type="protein sequence ID" value="TBH78396.1"/>
    <property type="molecule type" value="Genomic_DNA"/>
</dbReference>
<dbReference type="PANTHER" id="PTHR43808">
    <property type="entry name" value="ACETYLORNITHINE DEACETYLASE"/>
    <property type="match status" value="1"/>
</dbReference>
<dbReference type="InterPro" id="IPR011650">
    <property type="entry name" value="Peptidase_M20_dimer"/>
</dbReference>
<dbReference type="SUPFAM" id="SSF53187">
    <property type="entry name" value="Zn-dependent exopeptidases"/>
    <property type="match status" value="1"/>
</dbReference>